<evidence type="ECO:0000256" key="10">
    <source>
        <dbReference type="ARBA" id="ARBA00032062"/>
    </source>
</evidence>
<keyword evidence="9 11" id="KW-0472">Membrane</keyword>
<feature type="region of interest" description="Disordered" evidence="12">
    <location>
        <begin position="93"/>
        <end position="119"/>
    </location>
</feature>
<dbReference type="OrthoDB" id="17098at2759"/>
<comment type="subunit">
    <text evidence="4 11">Heterodimer with ALG13 to form a functional enzyme.</text>
</comment>
<organism evidence="13 14">
    <name type="scientific">Letharia columbiana</name>
    <dbReference type="NCBI Taxonomy" id="112416"/>
    <lineage>
        <taxon>Eukaryota</taxon>
        <taxon>Fungi</taxon>
        <taxon>Dikarya</taxon>
        <taxon>Ascomycota</taxon>
        <taxon>Pezizomycotina</taxon>
        <taxon>Lecanoromycetes</taxon>
        <taxon>OSLEUM clade</taxon>
        <taxon>Lecanoromycetidae</taxon>
        <taxon>Lecanorales</taxon>
        <taxon>Lecanorineae</taxon>
        <taxon>Parmeliaceae</taxon>
        <taxon>Letharia</taxon>
    </lineage>
</organism>
<feature type="compositionally biased region" description="Acidic residues" evidence="12">
    <location>
        <begin position="99"/>
        <end position="108"/>
    </location>
</feature>
<dbReference type="InterPro" id="IPR013969">
    <property type="entry name" value="Oligosacch_biosynth_Alg14"/>
</dbReference>
<dbReference type="GO" id="GO:0031965">
    <property type="term" value="C:nuclear membrane"/>
    <property type="evidence" value="ECO:0007669"/>
    <property type="project" value="UniProtKB-SubCell"/>
</dbReference>
<dbReference type="GO" id="GO:0043541">
    <property type="term" value="C:UDP-N-acetylglucosamine transferase complex"/>
    <property type="evidence" value="ECO:0007669"/>
    <property type="project" value="TreeGrafter"/>
</dbReference>
<dbReference type="PANTHER" id="PTHR12154">
    <property type="entry name" value="GLYCOSYL TRANSFERASE-RELATED"/>
    <property type="match status" value="1"/>
</dbReference>
<comment type="similarity">
    <text evidence="3 11">Belongs to the ALG14 family.</text>
</comment>
<evidence type="ECO:0000256" key="9">
    <source>
        <dbReference type="ARBA" id="ARBA00023136"/>
    </source>
</evidence>
<comment type="function">
    <text evidence="11">Involved in protein N-glycosylation. Essential for the second step of the dolichol-linked oligosaccharide pathway. Anchors the catalytic subunit ALG13 to the ER.</text>
</comment>
<evidence type="ECO:0000256" key="3">
    <source>
        <dbReference type="ARBA" id="ARBA00009731"/>
    </source>
</evidence>
<feature type="transmembrane region" description="Helical" evidence="11">
    <location>
        <begin position="6"/>
        <end position="29"/>
    </location>
</feature>
<dbReference type="EMBL" id="JACCJC010000011">
    <property type="protein sequence ID" value="KAF6238096.1"/>
    <property type="molecule type" value="Genomic_DNA"/>
</dbReference>
<evidence type="ECO:0000313" key="14">
    <source>
        <dbReference type="Proteomes" id="UP000578531"/>
    </source>
</evidence>
<gene>
    <name evidence="11" type="primary">ALG14</name>
    <name evidence="13" type="ORF">HO173_003730</name>
</gene>
<proteinExistence type="inferred from homology"/>
<evidence type="ECO:0000256" key="7">
    <source>
        <dbReference type="ARBA" id="ARBA00022824"/>
    </source>
</evidence>
<evidence type="ECO:0000256" key="1">
    <source>
        <dbReference type="ARBA" id="ARBA00004389"/>
    </source>
</evidence>
<evidence type="ECO:0000256" key="2">
    <source>
        <dbReference type="ARBA" id="ARBA00004590"/>
    </source>
</evidence>
<evidence type="ECO:0000313" key="13">
    <source>
        <dbReference type="EMBL" id="KAF6238096.1"/>
    </source>
</evidence>
<evidence type="ECO:0000256" key="12">
    <source>
        <dbReference type="SAM" id="MobiDB-lite"/>
    </source>
</evidence>
<dbReference type="Proteomes" id="UP000578531">
    <property type="component" value="Unassembled WGS sequence"/>
</dbReference>
<dbReference type="Gene3D" id="3.40.50.2000">
    <property type="entry name" value="Glycogen Phosphorylase B"/>
    <property type="match status" value="1"/>
</dbReference>
<keyword evidence="14" id="KW-1185">Reference proteome</keyword>
<comment type="subcellular location">
    <subcellularLocation>
        <location evidence="1 11">Endoplasmic reticulum membrane</location>
        <topology evidence="1 11">Single-pass membrane protein</topology>
    </subcellularLocation>
    <subcellularLocation>
        <location evidence="2">Nucleus membrane</location>
        <topology evidence="2">Single-pass membrane protein</topology>
    </subcellularLocation>
</comment>
<dbReference type="AlphaFoldDB" id="A0A8H6G0E5"/>
<dbReference type="GO" id="GO:0006488">
    <property type="term" value="P:dolichol-linked oligosaccharide biosynthetic process"/>
    <property type="evidence" value="ECO:0007669"/>
    <property type="project" value="InterPro"/>
</dbReference>
<evidence type="ECO:0000256" key="8">
    <source>
        <dbReference type="ARBA" id="ARBA00022989"/>
    </source>
</evidence>
<evidence type="ECO:0000256" key="11">
    <source>
        <dbReference type="RuleBase" id="RU362127"/>
    </source>
</evidence>
<sequence>MPSLAYILASTLILLTTAFLRLIYILPAFHRSRPPPRARGTPTHLLIVLGSGGHTAEMLSLLTSLDPARYTYRSYVVGSGDDFSAGKAQGFERGLAAKEEEEEEEEEEGEKKRRGTVGLTGAEGKEMRGILRRAYSIHTVPRARQIHQSLVTSPPSSLRCLYAGLMLLYWHPEGYPDLILTNGPATSLVLILAATILRYFSFLPLVGPARQSVRGQGSAGKMRVIYVESWARVKRPSLSGRIIVWCGLCDRVLVQWKGLQDRGWGEYKGVLVR</sequence>
<evidence type="ECO:0000256" key="5">
    <source>
        <dbReference type="ARBA" id="ARBA00017467"/>
    </source>
</evidence>
<protein>
    <recommendedName>
        <fullName evidence="5 11">UDP-N-acetylglucosamine transferase subunit ALG14</fullName>
    </recommendedName>
    <alternativeName>
        <fullName evidence="10 11">Asparagine-linked glycosylation protein 14</fullName>
    </alternativeName>
</protein>
<reference evidence="13 14" key="1">
    <citation type="journal article" date="2020" name="Genomics">
        <title>Complete, high-quality genomes from long-read metagenomic sequencing of two wolf lichen thalli reveals enigmatic genome architecture.</title>
        <authorList>
            <person name="McKenzie S.K."/>
            <person name="Walston R.F."/>
            <person name="Allen J.L."/>
        </authorList>
    </citation>
    <scope>NUCLEOTIDE SEQUENCE [LARGE SCALE GENOMIC DNA]</scope>
    <source>
        <strain evidence="13">WasteWater2</strain>
    </source>
</reference>
<evidence type="ECO:0000256" key="6">
    <source>
        <dbReference type="ARBA" id="ARBA00022692"/>
    </source>
</evidence>
<dbReference type="Pfam" id="PF08660">
    <property type="entry name" value="Alg14"/>
    <property type="match status" value="1"/>
</dbReference>
<accession>A0A8H6G0E5</accession>
<dbReference type="GO" id="GO:0004577">
    <property type="term" value="F:N-acetylglucosaminyldiphosphodolichol N-acetylglucosaminyltransferase activity"/>
    <property type="evidence" value="ECO:0007669"/>
    <property type="project" value="TreeGrafter"/>
</dbReference>
<keyword evidence="6 11" id="KW-0812">Transmembrane</keyword>
<name>A0A8H6G0E5_9LECA</name>
<keyword evidence="7 11" id="KW-0256">Endoplasmic reticulum</keyword>
<evidence type="ECO:0000256" key="4">
    <source>
        <dbReference type="ARBA" id="ARBA00011335"/>
    </source>
</evidence>
<keyword evidence="8 11" id="KW-1133">Transmembrane helix</keyword>
<comment type="caution">
    <text evidence="13">The sequence shown here is derived from an EMBL/GenBank/DDBJ whole genome shotgun (WGS) entry which is preliminary data.</text>
</comment>
<dbReference type="PANTHER" id="PTHR12154:SF4">
    <property type="entry name" value="UDP-N-ACETYLGLUCOSAMINE TRANSFERASE SUBUNIT ALG14 HOMOLOG"/>
    <property type="match status" value="1"/>
</dbReference>